<sequence length="111" mass="13120">MKRDEFGFVLPNLYYQFLTEWEEIDPYEIGDSGICLYAKEDLQERNETYQIEEVEPDYFMIGQEGDLAYFIKKNADDCIYENDLGALGSLEMKKVAKNVYEFIDKVLEEEL</sequence>
<comment type="caution">
    <text evidence="1">The sequence shown here is derived from an EMBL/GenBank/DDBJ whole genome shotgun (WGS) entry which is preliminary data.</text>
</comment>
<evidence type="ECO:0000313" key="2">
    <source>
        <dbReference type="Proteomes" id="UP000033489"/>
    </source>
</evidence>
<organism evidence="1 2">
    <name type="scientific">Streptococcus infantis</name>
    <dbReference type="NCBI Taxonomy" id="68892"/>
    <lineage>
        <taxon>Bacteria</taxon>
        <taxon>Bacillati</taxon>
        <taxon>Bacillota</taxon>
        <taxon>Bacilli</taxon>
        <taxon>Lactobacillales</taxon>
        <taxon>Streptococcaceae</taxon>
        <taxon>Streptococcus</taxon>
    </lineage>
</organism>
<accession>A0A0F2DWX0</accession>
<proteinExistence type="predicted"/>
<dbReference type="AlphaFoldDB" id="A0A0F2DWX0"/>
<dbReference type="OrthoDB" id="1739659at2"/>
<dbReference type="RefSeq" id="WP_045615191.1">
    <property type="nucleotide sequence ID" value="NZ_JYGT01000008.1"/>
</dbReference>
<dbReference type="Gene3D" id="3.40.1580.10">
    <property type="entry name" value="SMI1/KNR4-like"/>
    <property type="match status" value="1"/>
</dbReference>
<dbReference type="EMBL" id="JYGT01000008">
    <property type="protein sequence ID" value="KJQ75447.1"/>
    <property type="molecule type" value="Genomic_DNA"/>
</dbReference>
<name>A0A0F2DWX0_9STRE</name>
<gene>
    <name evidence="1" type="ORF">TZ94_01212</name>
</gene>
<reference evidence="1 2" key="1">
    <citation type="submission" date="2015-02" db="EMBL/GenBank/DDBJ databases">
        <title>Evolution of amylase-binding proteins of oral streptococcal species.</title>
        <authorList>
            <person name="Haase E.M."/>
        </authorList>
    </citation>
    <scope>NUCLEOTIDE SEQUENCE [LARGE SCALE GENOMIC DNA]</scope>
    <source>
        <strain evidence="1 2">UC921A</strain>
    </source>
</reference>
<dbReference type="InterPro" id="IPR037883">
    <property type="entry name" value="Knr4/Smi1-like_sf"/>
</dbReference>
<dbReference type="SUPFAM" id="SSF160631">
    <property type="entry name" value="SMI1/KNR4-like"/>
    <property type="match status" value="1"/>
</dbReference>
<dbReference type="PATRIC" id="fig|28037.216.peg.1174"/>
<dbReference type="Proteomes" id="UP000033489">
    <property type="component" value="Unassembled WGS sequence"/>
</dbReference>
<evidence type="ECO:0008006" key="3">
    <source>
        <dbReference type="Google" id="ProtNLM"/>
    </source>
</evidence>
<evidence type="ECO:0000313" key="1">
    <source>
        <dbReference type="EMBL" id="KJQ75447.1"/>
    </source>
</evidence>
<protein>
    <recommendedName>
        <fullName evidence="3">Knr4/Smi1-like domain-containing protein</fullName>
    </recommendedName>
</protein>